<evidence type="ECO:0000313" key="7">
    <source>
        <dbReference type="Proteomes" id="UP000239549"/>
    </source>
</evidence>
<dbReference type="CDD" id="cd13963">
    <property type="entry name" value="PT_UbiA_2"/>
    <property type="match status" value="1"/>
</dbReference>
<evidence type="ECO:0000256" key="2">
    <source>
        <dbReference type="ARBA" id="ARBA00022692"/>
    </source>
</evidence>
<feature type="transmembrane region" description="Helical" evidence="5">
    <location>
        <begin position="73"/>
        <end position="96"/>
    </location>
</feature>
<comment type="caution">
    <text evidence="6">The sequence shown here is derived from an EMBL/GenBank/DDBJ whole genome shotgun (WGS) entry which is preliminary data.</text>
</comment>
<dbReference type="PANTHER" id="PTHR42723:SF1">
    <property type="entry name" value="CHLOROPHYLL SYNTHASE, CHLOROPLASTIC"/>
    <property type="match status" value="1"/>
</dbReference>
<keyword evidence="4 5" id="KW-0472">Membrane</keyword>
<dbReference type="AlphaFoldDB" id="A0A2L2XGA1"/>
<reference evidence="7" key="1">
    <citation type="submission" date="2018-02" db="EMBL/GenBank/DDBJ databases">
        <title>Genome sequence of Desulfocucumis palustris strain NAW-5.</title>
        <authorList>
            <person name="Watanabe M."/>
            <person name="Kojima H."/>
            <person name="Fukui M."/>
        </authorList>
    </citation>
    <scope>NUCLEOTIDE SEQUENCE [LARGE SCALE GENOMIC DNA]</scope>
    <source>
        <strain evidence="7">NAW-5</strain>
    </source>
</reference>
<feature type="transmembrane region" description="Helical" evidence="5">
    <location>
        <begin position="146"/>
        <end position="165"/>
    </location>
</feature>
<sequence>MRPRQWTKNLFVFAGVVFSKNAFNPEMLWTSIAAFVIFCLLSSGVYLINDIVDIEKDRQHPKKKNRPLAAGKISVKGAISAAILLSAAALAGAFAISPALGGLSALYFSLMVLYSFYLKQVIILDVFTIASGFVIRVVAGTEAIQVYLSPWVVMCTAFLALFIALGKRRNEMKLLGNGAQNHRNTLESYTLPLIDQMISIVTASTMVTYFLYTFKSGQSLASMATVPFVLFGLFRYLYLVYSENSGGSPEEIILTDRPLQVDLVLWIIISMALIY</sequence>
<dbReference type="Gene3D" id="1.10.357.140">
    <property type="entry name" value="UbiA prenyltransferase"/>
    <property type="match status" value="1"/>
</dbReference>
<keyword evidence="3 5" id="KW-1133">Transmembrane helix</keyword>
<dbReference type="Proteomes" id="UP000239549">
    <property type="component" value="Unassembled WGS sequence"/>
</dbReference>
<dbReference type="GO" id="GO:0016020">
    <property type="term" value="C:membrane"/>
    <property type="evidence" value="ECO:0007669"/>
    <property type="project" value="UniProtKB-SubCell"/>
</dbReference>
<feature type="transmembrane region" description="Helical" evidence="5">
    <location>
        <begin position="219"/>
        <end position="238"/>
    </location>
</feature>
<gene>
    <name evidence="6" type="ORF">DCCM_4490</name>
</gene>
<dbReference type="PANTHER" id="PTHR42723">
    <property type="entry name" value="CHLOROPHYLL SYNTHASE"/>
    <property type="match status" value="1"/>
</dbReference>
<accession>A0A2L2XGA1</accession>
<dbReference type="GO" id="GO:0016765">
    <property type="term" value="F:transferase activity, transferring alkyl or aryl (other than methyl) groups"/>
    <property type="evidence" value="ECO:0007669"/>
    <property type="project" value="InterPro"/>
</dbReference>
<dbReference type="EMBL" id="BFAV01000159">
    <property type="protein sequence ID" value="GBF35367.1"/>
    <property type="molecule type" value="Genomic_DNA"/>
</dbReference>
<feature type="transmembrane region" description="Helical" evidence="5">
    <location>
        <begin position="32"/>
        <end position="52"/>
    </location>
</feature>
<evidence type="ECO:0000256" key="3">
    <source>
        <dbReference type="ARBA" id="ARBA00022989"/>
    </source>
</evidence>
<feature type="transmembrane region" description="Helical" evidence="5">
    <location>
        <begin position="193"/>
        <end position="212"/>
    </location>
</feature>
<dbReference type="OrthoDB" id="9803632at2"/>
<name>A0A2L2XGA1_9FIRM</name>
<evidence type="ECO:0000256" key="1">
    <source>
        <dbReference type="ARBA" id="ARBA00004141"/>
    </source>
</evidence>
<evidence type="ECO:0000313" key="6">
    <source>
        <dbReference type="EMBL" id="GBF35367.1"/>
    </source>
</evidence>
<protein>
    <submittedName>
        <fullName evidence="6">Membrane protein</fullName>
    </submittedName>
</protein>
<keyword evidence="7" id="KW-1185">Reference proteome</keyword>
<keyword evidence="2 5" id="KW-0812">Transmembrane</keyword>
<evidence type="ECO:0000256" key="5">
    <source>
        <dbReference type="SAM" id="Phobius"/>
    </source>
</evidence>
<proteinExistence type="predicted"/>
<dbReference type="Pfam" id="PF01040">
    <property type="entry name" value="UbiA"/>
    <property type="match status" value="1"/>
</dbReference>
<dbReference type="NCBIfam" id="NF008977">
    <property type="entry name" value="PRK12324.1-2"/>
    <property type="match status" value="1"/>
</dbReference>
<organism evidence="6 7">
    <name type="scientific">Desulfocucumis palustris</name>
    <dbReference type="NCBI Taxonomy" id="1898651"/>
    <lineage>
        <taxon>Bacteria</taxon>
        <taxon>Bacillati</taxon>
        <taxon>Bacillota</taxon>
        <taxon>Clostridia</taxon>
        <taxon>Eubacteriales</taxon>
        <taxon>Desulfocucumaceae</taxon>
        <taxon>Desulfocucumis</taxon>
    </lineage>
</organism>
<comment type="subcellular location">
    <subcellularLocation>
        <location evidence="1">Membrane</location>
        <topology evidence="1">Multi-pass membrane protein</topology>
    </subcellularLocation>
</comment>
<dbReference type="InterPro" id="IPR044878">
    <property type="entry name" value="UbiA_sf"/>
</dbReference>
<evidence type="ECO:0000256" key="4">
    <source>
        <dbReference type="ARBA" id="ARBA00023136"/>
    </source>
</evidence>
<dbReference type="InterPro" id="IPR050475">
    <property type="entry name" value="Prenyltransferase_related"/>
</dbReference>
<feature type="transmembrane region" description="Helical" evidence="5">
    <location>
        <begin position="116"/>
        <end position="139"/>
    </location>
</feature>
<dbReference type="InterPro" id="IPR000537">
    <property type="entry name" value="UbiA_prenyltransferase"/>
</dbReference>
<dbReference type="NCBIfam" id="NF008978">
    <property type="entry name" value="PRK12324.1-4"/>
    <property type="match status" value="1"/>
</dbReference>